<keyword evidence="10" id="KW-1185">Reference proteome</keyword>
<evidence type="ECO:0000256" key="3">
    <source>
        <dbReference type="ARBA" id="ARBA00005708"/>
    </source>
</evidence>
<dbReference type="InterPro" id="IPR043133">
    <property type="entry name" value="GTP-CH-I_C/QueF"/>
</dbReference>
<proteinExistence type="inferred from homology"/>
<comment type="catalytic activity">
    <reaction evidence="1">
        <text>7,8-dihydroneopterin = 6-hydroxymethyl-7,8-dihydropterin + glycolaldehyde</text>
        <dbReference type="Rhea" id="RHEA:10540"/>
        <dbReference type="ChEBI" id="CHEBI:17001"/>
        <dbReference type="ChEBI" id="CHEBI:17071"/>
        <dbReference type="ChEBI" id="CHEBI:44841"/>
        <dbReference type="EC" id="4.1.2.25"/>
    </reaction>
</comment>
<keyword evidence="5" id="KW-0289">Folate biosynthesis</keyword>
<accession>A0ABZ2GYZ7</accession>
<dbReference type="PANTHER" id="PTHR42844:SF1">
    <property type="entry name" value="DIHYDRONEOPTERIN ALDOLASE 1-RELATED"/>
    <property type="match status" value="1"/>
</dbReference>
<dbReference type="Gene3D" id="3.30.1130.10">
    <property type="match status" value="1"/>
</dbReference>
<comment type="pathway">
    <text evidence="2">Cofactor biosynthesis; tetrahydrofolate biosynthesis; 2-amino-4-hydroxy-6-hydroxymethyl-7,8-dihydropteridine diphosphate from 7,8-dihydroneopterin triphosphate: step 3/4.</text>
</comment>
<dbReference type="Proteomes" id="UP001368618">
    <property type="component" value="Chromosome"/>
</dbReference>
<evidence type="ECO:0000256" key="4">
    <source>
        <dbReference type="ARBA" id="ARBA00013043"/>
    </source>
</evidence>
<dbReference type="SUPFAM" id="SSF55620">
    <property type="entry name" value="Tetrahydrobiopterin biosynthesis enzymes-like"/>
    <property type="match status" value="1"/>
</dbReference>
<keyword evidence="6" id="KW-0456">Lyase</keyword>
<dbReference type="PANTHER" id="PTHR42844">
    <property type="entry name" value="DIHYDRONEOPTERIN ALDOLASE 1-RELATED"/>
    <property type="match status" value="1"/>
</dbReference>
<dbReference type="EC" id="4.1.2.25" evidence="4"/>
<dbReference type="NCBIfam" id="TIGR00526">
    <property type="entry name" value="folB_dom"/>
    <property type="match status" value="1"/>
</dbReference>
<evidence type="ECO:0000256" key="2">
    <source>
        <dbReference type="ARBA" id="ARBA00005013"/>
    </source>
</evidence>
<organism evidence="9 10">
    <name type="scientific">Candidatus Legionella polyplacis</name>
    <dbReference type="NCBI Taxonomy" id="2005262"/>
    <lineage>
        <taxon>Bacteria</taxon>
        <taxon>Pseudomonadati</taxon>
        <taxon>Pseudomonadota</taxon>
        <taxon>Gammaproteobacteria</taxon>
        <taxon>Legionellales</taxon>
        <taxon>Legionellaceae</taxon>
        <taxon>Legionella</taxon>
    </lineage>
</organism>
<evidence type="ECO:0000259" key="8">
    <source>
        <dbReference type="SMART" id="SM00905"/>
    </source>
</evidence>
<sequence>MYILKIRKLSIKTKIGIYEWEQKINQNLKLDIDIKTKYKQHNDQIDNVIDYTEIINTINSHLKNNSFKLIETVAYSTAKIIKNKFKLNSVKITVCKPQTITNAKNVCVTLKY</sequence>
<dbReference type="RefSeq" id="WP_100114990.1">
    <property type="nucleotide sequence ID" value="NZ_CP021497.1"/>
</dbReference>
<dbReference type="EMBL" id="CP135137">
    <property type="protein sequence ID" value="WWR11519.1"/>
    <property type="molecule type" value="Genomic_DNA"/>
</dbReference>
<comment type="similarity">
    <text evidence="3">Belongs to the DHNA family.</text>
</comment>
<evidence type="ECO:0000313" key="10">
    <source>
        <dbReference type="Proteomes" id="UP001368618"/>
    </source>
</evidence>
<name>A0ABZ2GYZ7_9GAMM</name>
<dbReference type="InterPro" id="IPR006157">
    <property type="entry name" value="FolB_dom"/>
</dbReference>
<evidence type="ECO:0000256" key="5">
    <source>
        <dbReference type="ARBA" id="ARBA00022909"/>
    </source>
</evidence>
<evidence type="ECO:0000256" key="1">
    <source>
        <dbReference type="ARBA" id="ARBA00001353"/>
    </source>
</evidence>
<evidence type="ECO:0000256" key="6">
    <source>
        <dbReference type="ARBA" id="ARBA00023239"/>
    </source>
</evidence>
<protein>
    <recommendedName>
        <fullName evidence="4">dihydroneopterin aldolase</fullName>
        <ecNumber evidence="4">4.1.2.25</ecNumber>
    </recommendedName>
    <alternativeName>
        <fullName evidence="7">7,8-dihydroneopterin aldolase</fullName>
    </alternativeName>
</protein>
<reference evidence="9" key="1">
    <citation type="submission" date="2023-09" db="EMBL/GenBank/DDBJ databases">
        <title>Genomes of two closely related lineages of the louse Polyplax serrata with different host specificities.</title>
        <authorList>
            <person name="Martinu J."/>
            <person name="Tarabai H."/>
            <person name="Stefka J."/>
            <person name="Hypsa V."/>
        </authorList>
    </citation>
    <scope>NUCLEOTIDE SEQUENCE [LARGE SCALE GENOMIC DNA]</scope>
    <source>
        <strain evidence="9">98ZLc_SE</strain>
    </source>
</reference>
<dbReference type="SMART" id="SM00905">
    <property type="entry name" value="FolB"/>
    <property type="match status" value="1"/>
</dbReference>
<gene>
    <name evidence="9" type="ORF">RQL39_02430</name>
</gene>
<evidence type="ECO:0000256" key="7">
    <source>
        <dbReference type="ARBA" id="ARBA00032903"/>
    </source>
</evidence>
<dbReference type="Pfam" id="PF02152">
    <property type="entry name" value="FolB"/>
    <property type="match status" value="1"/>
</dbReference>
<evidence type="ECO:0000313" key="9">
    <source>
        <dbReference type="EMBL" id="WWR11519.1"/>
    </source>
</evidence>
<feature type="domain" description="Dihydroneopterin aldolase/epimerase" evidence="8">
    <location>
        <begin position="4"/>
        <end position="112"/>
    </location>
</feature>
<dbReference type="InterPro" id="IPR006156">
    <property type="entry name" value="Dihydroneopterin_aldolase"/>
</dbReference>